<keyword evidence="3" id="KW-1185">Reference proteome</keyword>
<dbReference type="AlphaFoldDB" id="A0A482WIZ4"/>
<feature type="region of interest" description="Disordered" evidence="1">
    <location>
        <begin position="35"/>
        <end position="63"/>
    </location>
</feature>
<dbReference type="EMBL" id="QKKF02033837">
    <property type="protein sequence ID" value="RZF33463.1"/>
    <property type="molecule type" value="Genomic_DNA"/>
</dbReference>
<evidence type="ECO:0000313" key="2">
    <source>
        <dbReference type="EMBL" id="RZF33463.1"/>
    </source>
</evidence>
<organism evidence="2 3">
    <name type="scientific">Laodelphax striatellus</name>
    <name type="common">Small brown planthopper</name>
    <name type="synonym">Delphax striatella</name>
    <dbReference type="NCBI Taxonomy" id="195883"/>
    <lineage>
        <taxon>Eukaryota</taxon>
        <taxon>Metazoa</taxon>
        <taxon>Ecdysozoa</taxon>
        <taxon>Arthropoda</taxon>
        <taxon>Hexapoda</taxon>
        <taxon>Insecta</taxon>
        <taxon>Pterygota</taxon>
        <taxon>Neoptera</taxon>
        <taxon>Paraneoptera</taxon>
        <taxon>Hemiptera</taxon>
        <taxon>Auchenorrhyncha</taxon>
        <taxon>Fulgoroidea</taxon>
        <taxon>Delphacidae</taxon>
        <taxon>Criomorphinae</taxon>
        <taxon>Laodelphax</taxon>
    </lineage>
</organism>
<reference evidence="2 3" key="1">
    <citation type="journal article" date="2017" name="Gigascience">
        <title>Genome sequence of the small brown planthopper, Laodelphax striatellus.</title>
        <authorList>
            <person name="Zhu J."/>
            <person name="Jiang F."/>
            <person name="Wang X."/>
            <person name="Yang P."/>
            <person name="Bao Y."/>
            <person name="Zhao W."/>
            <person name="Wang W."/>
            <person name="Lu H."/>
            <person name="Wang Q."/>
            <person name="Cui N."/>
            <person name="Li J."/>
            <person name="Chen X."/>
            <person name="Luo L."/>
            <person name="Yu J."/>
            <person name="Kang L."/>
            <person name="Cui F."/>
        </authorList>
    </citation>
    <scope>NUCLEOTIDE SEQUENCE [LARGE SCALE GENOMIC DNA]</scope>
    <source>
        <strain evidence="2">Lst14</strain>
    </source>
</reference>
<evidence type="ECO:0000313" key="3">
    <source>
        <dbReference type="Proteomes" id="UP000291343"/>
    </source>
</evidence>
<gene>
    <name evidence="2" type="ORF">LSTR_LSTR010119</name>
</gene>
<dbReference type="Proteomes" id="UP000291343">
    <property type="component" value="Unassembled WGS sequence"/>
</dbReference>
<sequence>MEQMMAVLGGPFISFDNALQFGSLSVSVISQLLSGGNKQAGPQPRNFPAPGSIERSAIHDGAGGGDKSWPVIGRDHMVRHQATISNCIKHCVYCTLSPSLPIFALRTERSPDDSSVSSAAIAGVFSIELTTPVKITPLSHSDQCARSVSHTLRFWILLLLTELVLWKFHSTWVLGLPGTQFSEKETDTY</sequence>
<protein>
    <submittedName>
        <fullName evidence="2">Uncharacterized protein</fullName>
    </submittedName>
</protein>
<evidence type="ECO:0000256" key="1">
    <source>
        <dbReference type="SAM" id="MobiDB-lite"/>
    </source>
</evidence>
<proteinExistence type="predicted"/>
<name>A0A482WIZ4_LAOST</name>
<accession>A0A482WIZ4</accession>
<comment type="caution">
    <text evidence="2">The sequence shown here is derived from an EMBL/GenBank/DDBJ whole genome shotgun (WGS) entry which is preliminary data.</text>
</comment>
<dbReference type="InParanoid" id="A0A482WIZ4"/>